<dbReference type="InterPro" id="IPR020845">
    <property type="entry name" value="AMP-binding_CS"/>
</dbReference>
<reference evidence="4" key="1">
    <citation type="submission" date="2011-11" db="EMBL/GenBank/DDBJ databases">
        <title>The Genome Sequence of Fusarium oxysporum Cotton.</title>
        <authorList>
            <consortium name="The Broad Institute Genome Sequencing Platform"/>
            <person name="Ma L.-J."/>
            <person name="Gale L.R."/>
            <person name="Schwartz D.C."/>
            <person name="Zhou S."/>
            <person name="Corby-Kistler H."/>
            <person name="Young S.K."/>
            <person name="Zeng Q."/>
            <person name="Gargeya S."/>
            <person name="Fitzgerald M."/>
            <person name="Haas B."/>
            <person name="Abouelleil A."/>
            <person name="Alvarado L."/>
            <person name="Arachchi H.M."/>
            <person name="Berlin A."/>
            <person name="Brown A."/>
            <person name="Chapman S.B."/>
            <person name="Chen Z."/>
            <person name="Dunbar C."/>
            <person name="Freedman E."/>
            <person name="Gearin G."/>
            <person name="Goldberg J."/>
            <person name="Griggs A."/>
            <person name="Gujja S."/>
            <person name="Heiman D."/>
            <person name="Howarth C."/>
            <person name="Larson L."/>
            <person name="Lui A."/>
            <person name="MacDonald P.J.P."/>
            <person name="Montmayeur A."/>
            <person name="Murphy C."/>
            <person name="Neiman D."/>
            <person name="Pearson M."/>
            <person name="Priest M."/>
            <person name="Roberts A."/>
            <person name="Saif S."/>
            <person name="Shea T."/>
            <person name="Shenoy N."/>
            <person name="Sisk P."/>
            <person name="Stolte C."/>
            <person name="Sykes S."/>
            <person name="Wortman J."/>
            <person name="Nusbaum C."/>
            <person name="Birren B."/>
        </authorList>
    </citation>
    <scope>NUCLEOTIDE SEQUENCE [LARGE SCALE GENOMIC DNA]</scope>
    <source>
        <strain evidence="4">25433</strain>
    </source>
</reference>
<feature type="domain" description="AMP-dependent synthetase/ligase" evidence="3">
    <location>
        <begin position="90"/>
        <end position="142"/>
    </location>
</feature>
<dbReference type="Gene3D" id="3.40.50.12780">
    <property type="entry name" value="N-terminal domain of ligase-like"/>
    <property type="match status" value="2"/>
</dbReference>
<dbReference type="InterPro" id="IPR000873">
    <property type="entry name" value="AMP-dep_synth/lig_dom"/>
</dbReference>
<dbReference type="Proteomes" id="UP000030701">
    <property type="component" value="Unassembled WGS sequence"/>
</dbReference>
<dbReference type="Gene3D" id="3.30.300.30">
    <property type="match status" value="1"/>
</dbReference>
<comment type="similarity">
    <text evidence="1">Belongs to the ATP-dependent AMP-binding enzyme family.</text>
</comment>
<dbReference type="InterPro" id="IPR042099">
    <property type="entry name" value="ANL_N_sf"/>
</dbReference>
<dbReference type="PANTHER" id="PTHR24096">
    <property type="entry name" value="LONG-CHAIN-FATTY-ACID--COA LIGASE"/>
    <property type="match status" value="1"/>
</dbReference>
<evidence type="ECO:0000256" key="2">
    <source>
        <dbReference type="ARBA" id="ARBA00022598"/>
    </source>
</evidence>
<dbReference type="SUPFAM" id="SSF56801">
    <property type="entry name" value="Acetyl-CoA synthetase-like"/>
    <property type="match status" value="2"/>
</dbReference>
<reference evidence="4" key="2">
    <citation type="submission" date="2014-03" db="EMBL/GenBank/DDBJ databases">
        <title>The Genome Annotation of Fusarium oxysporum Cotton.</title>
        <authorList>
            <consortium name="The Broad Institute Genomics Platform"/>
            <person name="Ma L.-J."/>
            <person name="Corby-Kistler H."/>
            <person name="Broz K."/>
            <person name="Gale L.R."/>
            <person name="Jonkers W."/>
            <person name="O'Donnell K."/>
            <person name="Ploetz R."/>
            <person name="Steinberg C."/>
            <person name="Schwartz D.C."/>
            <person name="VanEtten H."/>
            <person name="Zhou S."/>
            <person name="Young S.K."/>
            <person name="Zeng Q."/>
            <person name="Gargeya S."/>
            <person name="Fitzgerald M."/>
            <person name="Abouelleil A."/>
            <person name="Alvarado L."/>
            <person name="Chapman S.B."/>
            <person name="Gainer-Dewar J."/>
            <person name="Goldberg J."/>
            <person name="Griggs A."/>
            <person name="Gujja S."/>
            <person name="Hansen M."/>
            <person name="Howarth C."/>
            <person name="Imamovic A."/>
            <person name="Ireland A."/>
            <person name="Larimer J."/>
            <person name="McCowan C."/>
            <person name="Murphy C."/>
            <person name="Pearson M."/>
            <person name="Poon T.W."/>
            <person name="Priest M."/>
            <person name="Roberts A."/>
            <person name="Saif S."/>
            <person name="Shea T."/>
            <person name="Sykes S."/>
            <person name="Wortman J."/>
            <person name="Nusbaum C."/>
            <person name="Birren B."/>
        </authorList>
    </citation>
    <scope>NUCLEOTIDE SEQUENCE</scope>
    <source>
        <strain evidence="4">25433</strain>
    </source>
</reference>
<dbReference type="Pfam" id="PF00501">
    <property type="entry name" value="AMP-binding"/>
    <property type="match status" value="1"/>
</dbReference>
<evidence type="ECO:0000259" key="3">
    <source>
        <dbReference type="Pfam" id="PF00501"/>
    </source>
</evidence>
<name>X0L0S6_FUSOX</name>
<sequence length="274" mass="30220">MAMEKRRRLGDIYPKLHRCSFDRLGNSLGGRHSLPSESGLHRRGARIPVERLTSESLGDAIRISGSSLCSSKDFWNAKDEIKSFLHFKELWVTQGDLRHQRTLSKAPKTDLSFLAYSSGTTGLPKGVMLSHINIVSNILMLNSTEGQNLSWNGAAKYMSSDEKAVPVGHTGELWLKGPNVFLGYLSNPAGAKNALTEDSYFRAGDVGHKDKNGDFYITDRIKELIKYKGFQAAPAELEGLLHGHHDIDDVAVIGVYDKARARGSKSIHCAKVRG</sequence>
<dbReference type="AlphaFoldDB" id="X0L0S6"/>
<keyword evidence="2" id="KW-0436">Ligase</keyword>
<accession>X0L0S6</accession>
<gene>
    <name evidence="4" type="ORF">FOTG_16949</name>
</gene>
<organism evidence="4">
    <name type="scientific">Fusarium oxysporum f. sp. vasinfectum 25433</name>
    <dbReference type="NCBI Taxonomy" id="1089449"/>
    <lineage>
        <taxon>Eukaryota</taxon>
        <taxon>Fungi</taxon>
        <taxon>Dikarya</taxon>
        <taxon>Ascomycota</taxon>
        <taxon>Pezizomycotina</taxon>
        <taxon>Sordariomycetes</taxon>
        <taxon>Hypocreomycetidae</taxon>
        <taxon>Hypocreales</taxon>
        <taxon>Nectriaceae</taxon>
        <taxon>Fusarium</taxon>
        <taxon>Fusarium oxysporum species complex</taxon>
    </lineage>
</organism>
<dbReference type="InterPro" id="IPR045851">
    <property type="entry name" value="AMP-bd_C_sf"/>
</dbReference>
<dbReference type="GO" id="GO:0016405">
    <property type="term" value="F:CoA-ligase activity"/>
    <property type="evidence" value="ECO:0007669"/>
    <property type="project" value="TreeGrafter"/>
</dbReference>
<dbReference type="EMBL" id="KK035239">
    <property type="protein sequence ID" value="EXM14657.1"/>
    <property type="molecule type" value="Genomic_DNA"/>
</dbReference>
<dbReference type="OrthoDB" id="6509636at2759"/>
<proteinExistence type="inferred from homology"/>
<dbReference type="HOGENOM" id="CLU_1015789_0_0_1"/>
<protein>
    <recommendedName>
        <fullName evidence="3">AMP-dependent synthetase/ligase domain-containing protein</fullName>
    </recommendedName>
</protein>
<dbReference type="PANTHER" id="PTHR24096:SF149">
    <property type="entry name" value="AMP-BINDING DOMAIN-CONTAINING PROTEIN-RELATED"/>
    <property type="match status" value="1"/>
</dbReference>
<evidence type="ECO:0000256" key="1">
    <source>
        <dbReference type="ARBA" id="ARBA00006432"/>
    </source>
</evidence>
<evidence type="ECO:0000313" key="4">
    <source>
        <dbReference type="EMBL" id="EXM14657.1"/>
    </source>
</evidence>
<dbReference type="PROSITE" id="PS00455">
    <property type="entry name" value="AMP_BINDING"/>
    <property type="match status" value="1"/>
</dbReference>